<protein>
    <recommendedName>
        <fullName evidence="3">Zinc finger, CCHC-type</fullName>
    </recommendedName>
</protein>
<sequence>MGDSAFMYITGARTSNAAWSALTTMFECKDGKNIKEHICMMSGYLEELAALGSEITNEDFSITLLTSLPDSWDPFISAINSVTLKESHKLITHTLEEDCCL</sequence>
<organism evidence="1 2">
    <name type="scientific">Asterophora parasitica</name>
    <dbReference type="NCBI Taxonomy" id="117018"/>
    <lineage>
        <taxon>Eukaryota</taxon>
        <taxon>Fungi</taxon>
        <taxon>Dikarya</taxon>
        <taxon>Basidiomycota</taxon>
        <taxon>Agaricomycotina</taxon>
        <taxon>Agaricomycetes</taxon>
        <taxon>Agaricomycetidae</taxon>
        <taxon>Agaricales</taxon>
        <taxon>Tricholomatineae</taxon>
        <taxon>Lyophyllaceae</taxon>
        <taxon>Asterophora</taxon>
    </lineage>
</organism>
<keyword evidence="2" id="KW-1185">Reference proteome</keyword>
<evidence type="ECO:0000313" key="2">
    <source>
        <dbReference type="Proteomes" id="UP000775547"/>
    </source>
</evidence>
<gene>
    <name evidence="1" type="ORF">DXG03_007299</name>
</gene>
<comment type="caution">
    <text evidence="1">The sequence shown here is derived from an EMBL/GenBank/DDBJ whole genome shotgun (WGS) entry which is preliminary data.</text>
</comment>
<proteinExistence type="predicted"/>
<dbReference type="AlphaFoldDB" id="A0A9P7K327"/>
<dbReference type="OrthoDB" id="2847449at2759"/>
<accession>A0A9P7K327</accession>
<reference evidence="1" key="2">
    <citation type="submission" date="2021-10" db="EMBL/GenBank/DDBJ databases">
        <title>Phylogenomics reveals ancestral predisposition of the termite-cultivated fungus Termitomyces towards a domesticated lifestyle.</title>
        <authorList>
            <person name="Auxier B."/>
            <person name="Grum-Grzhimaylo A."/>
            <person name="Cardenas M.E."/>
            <person name="Lodge J.D."/>
            <person name="Laessoe T."/>
            <person name="Pedersen O."/>
            <person name="Smith M.E."/>
            <person name="Kuyper T.W."/>
            <person name="Franco-Molano E.A."/>
            <person name="Baroni T.J."/>
            <person name="Aanen D.K."/>
        </authorList>
    </citation>
    <scope>NUCLEOTIDE SEQUENCE</scope>
    <source>
        <strain evidence="1">AP01</strain>
        <tissue evidence="1">Mycelium</tissue>
    </source>
</reference>
<name>A0A9P7K327_9AGAR</name>
<evidence type="ECO:0008006" key="3">
    <source>
        <dbReference type="Google" id="ProtNLM"/>
    </source>
</evidence>
<reference evidence="1" key="1">
    <citation type="submission" date="2020-07" db="EMBL/GenBank/DDBJ databases">
        <authorList>
            <person name="Nieuwenhuis M."/>
            <person name="Van De Peppel L.J.J."/>
        </authorList>
    </citation>
    <scope>NUCLEOTIDE SEQUENCE</scope>
    <source>
        <strain evidence="1">AP01</strain>
        <tissue evidence="1">Mycelium</tissue>
    </source>
</reference>
<dbReference type="Proteomes" id="UP000775547">
    <property type="component" value="Unassembled WGS sequence"/>
</dbReference>
<dbReference type="Pfam" id="PF14223">
    <property type="entry name" value="Retrotran_gag_2"/>
    <property type="match status" value="1"/>
</dbReference>
<evidence type="ECO:0000313" key="1">
    <source>
        <dbReference type="EMBL" id="KAG5633481.1"/>
    </source>
</evidence>
<dbReference type="EMBL" id="JABCKV010005210">
    <property type="protein sequence ID" value="KAG5633481.1"/>
    <property type="molecule type" value="Genomic_DNA"/>
</dbReference>